<dbReference type="Proteomes" id="UP000642938">
    <property type="component" value="Unassembled WGS sequence"/>
</dbReference>
<protein>
    <submittedName>
        <fullName evidence="2">Uncharacterized protein</fullName>
    </submittedName>
</protein>
<gene>
    <name evidence="1" type="ORF">GCM10007422_09040</name>
    <name evidence="2" type="ORF">GGQ60_001731</name>
</gene>
<reference evidence="1" key="1">
    <citation type="journal article" date="2014" name="Int. J. Syst. Evol. Microbiol.">
        <title>Complete genome of a new Firmicutes species belonging to the dominant human colonic microbiota ('Ruminococcus bicirculans') reveals two chromosomes and a selective capacity to utilize plant glucans.</title>
        <authorList>
            <consortium name="NISC Comparative Sequencing Program"/>
            <person name="Wegmann U."/>
            <person name="Louis P."/>
            <person name="Goesmann A."/>
            <person name="Henrissat B."/>
            <person name="Duncan S.H."/>
            <person name="Flint H.J."/>
        </authorList>
    </citation>
    <scope>NUCLEOTIDE SEQUENCE</scope>
    <source>
        <strain evidence="1">CGMCC 1.15287</strain>
    </source>
</reference>
<sequence>MGLIEDLLREDNEIRVLNDSTFRSEGEAFLFILYTCLNFNPTWRQSELSDIVMLSKKKNILKGIDTSVAIKRFFSIQSSFGIHEPTKLAIGYLSSDSKAAIFICCLDFTLRFTKQLEGRSRYIDYLIQELKLDNKTSMLIAEIFRTKYL</sequence>
<evidence type="ECO:0000313" key="2">
    <source>
        <dbReference type="EMBL" id="MBB4107750.1"/>
    </source>
</evidence>
<name>A0A7W6KBQ6_9SPHI</name>
<keyword evidence="4" id="KW-1185">Reference proteome</keyword>
<reference evidence="2 3" key="3">
    <citation type="submission" date="2020-08" db="EMBL/GenBank/DDBJ databases">
        <title>Genomic Encyclopedia of Type Strains, Phase IV (KMG-IV): sequencing the most valuable type-strain genomes for metagenomic binning, comparative biology and taxonomic classification.</title>
        <authorList>
            <person name="Goeker M."/>
        </authorList>
    </citation>
    <scope>NUCLEOTIDE SEQUENCE [LARGE SCALE GENOMIC DNA]</scope>
    <source>
        <strain evidence="2 3">DSM 100774</strain>
    </source>
</reference>
<proteinExistence type="predicted"/>
<reference evidence="4" key="2">
    <citation type="journal article" date="2019" name="Int. J. Syst. Evol. Microbiol.">
        <title>The Global Catalogue of Microorganisms (GCM) 10K type strain sequencing project: providing services to taxonomists for standard genome sequencing and annotation.</title>
        <authorList>
            <consortium name="The Broad Institute Genomics Platform"/>
            <consortium name="The Broad Institute Genome Sequencing Center for Infectious Disease"/>
            <person name="Wu L."/>
            <person name="Ma J."/>
        </authorList>
    </citation>
    <scope>NUCLEOTIDE SEQUENCE [LARGE SCALE GENOMIC DNA]</scope>
    <source>
        <strain evidence="4">CGMCC 1.15287</strain>
    </source>
</reference>
<dbReference type="RefSeq" id="WP_183762255.1">
    <property type="nucleotide sequence ID" value="NZ_BMHZ01000001.1"/>
</dbReference>
<dbReference type="Proteomes" id="UP000532273">
    <property type="component" value="Unassembled WGS sequence"/>
</dbReference>
<evidence type="ECO:0000313" key="1">
    <source>
        <dbReference type="EMBL" id="GGG97278.1"/>
    </source>
</evidence>
<dbReference type="EMBL" id="BMHZ01000001">
    <property type="protein sequence ID" value="GGG97278.1"/>
    <property type="molecule type" value="Genomic_DNA"/>
</dbReference>
<dbReference type="EMBL" id="JACIEF010000002">
    <property type="protein sequence ID" value="MBB4107750.1"/>
    <property type="molecule type" value="Genomic_DNA"/>
</dbReference>
<evidence type="ECO:0000313" key="4">
    <source>
        <dbReference type="Proteomes" id="UP000642938"/>
    </source>
</evidence>
<organism evidence="2 3">
    <name type="scientific">Pedobacter zeae</name>
    <dbReference type="NCBI Taxonomy" id="1737356"/>
    <lineage>
        <taxon>Bacteria</taxon>
        <taxon>Pseudomonadati</taxon>
        <taxon>Bacteroidota</taxon>
        <taxon>Sphingobacteriia</taxon>
        <taxon>Sphingobacteriales</taxon>
        <taxon>Sphingobacteriaceae</taxon>
        <taxon>Pedobacter</taxon>
    </lineage>
</organism>
<accession>A0A7W6KBQ6</accession>
<comment type="caution">
    <text evidence="2">The sequence shown here is derived from an EMBL/GenBank/DDBJ whole genome shotgun (WGS) entry which is preliminary data.</text>
</comment>
<dbReference type="AlphaFoldDB" id="A0A7W6KBQ6"/>
<evidence type="ECO:0000313" key="3">
    <source>
        <dbReference type="Proteomes" id="UP000532273"/>
    </source>
</evidence>
<reference evidence="1" key="4">
    <citation type="submission" date="2024-05" db="EMBL/GenBank/DDBJ databases">
        <authorList>
            <person name="Sun Q."/>
            <person name="Zhou Y."/>
        </authorList>
    </citation>
    <scope>NUCLEOTIDE SEQUENCE</scope>
    <source>
        <strain evidence="1">CGMCC 1.15287</strain>
    </source>
</reference>